<protein>
    <submittedName>
        <fullName evidence="9">Type II secretion system F family protein</fullName>
    </submittedName>
</protein>
<evidence type="ECO:0000259" key="8">
    <source>
        <dbReference type="Pfam" id="PF00482"/>
    </source>
</evidence>
<feature type="domain" description="Type II secretion system protein GspF" evidence="8">
    <location>
        <begin position="246"/>
        <end position="368"/>
    </location>
</feature>
<dbReference type="PANTHER" id="PTHR30012:SF0">
    <property type="entry name" value="TYPE II SECRETION SYSTEM PROTEIN F-RELATED"/>
    <property type="match status" value="1"/>
</dbReference>
<feature type="transmembrane region" description="Helical" evidence="7">
    <location>
        <begin position="349"/>
        <end position="367"/>
    </location>
</feature>
<evidence type="ECO:0000313" key="9">
    <source>
        <dbReference type="EMBL" id="MDO3694919.1"/>
    </source>
</evidence>
<keyword evidence="4 7" id="KW-0812">Transmembrane</keyword>
<dbReference type="InterPro" id="IPR018076">
    <property type="entry name" value="T2SS_GspF_dom"/>
</dbReference>
<dbReference type="EMBL" id="JAUMIT010000003">
    <property type="protein sequence ID" value="MDO3694919.1"/>
    <property type="molecule type" value="Genomic_DNA"/>
</dbReference>
<evidence type="ECO:0000256" key="1">
    <source>
        <dbReference type="ARBA" id="ARBA00004651"/>
    </source>
</evidence>
<gene>
    <name evidence="9" type="ORF">QVZ41_08695</name>
</gene>
<keyword evidence="3" id="KW-1003">Cell membrane</keyword>
<feature type="domain" description="Type II secretion system protein GspF" evidence="8">
    <location>
        <begin position="44"/>
        <end position="166"/>
    </location>
</feature>
<keyword evidence="6 7" id="KW-0472">Membrane</keyword>
<organism evidence="9 10">
    <name type="scientific">Wenyingzhuangia gilva</name>
    <dbReference type="NCBI Taxonomy" id="3057677"/>
    <lineage>
        <taxon>Bacteria</taxon>
        <taxon>Pseudomonadati</taxon>
        <taxon>Bacteroidota</taxon>
        <taxon>Flavobacteriia</taxon>
        <taxon>Flavobacteriales</taxon>
        <taxon>Flavobacteriaceae</taxon>
        <taxon>Wenyingzhuangia</taxon>
    </lineage>
</organism>
<feature type="transmembrane region" description="Helical" evidence="7">
    <location>
        <begin position="139"/>
        <end position="165"/>
    </location>
</feature>
<dbReference type="InterPro" id="IPR042094">
    <property type="entry name" value="T2SS_GspF_sf"/>
</dbReference>
<dbReference type="Proteomes" id="UP001168642">
    <property type="component" value="Unassembled WGS sequence"/>
</dbReference>
<name>A0ABT8VSH3_9FLAO</name>
<dbReference type="PRINTS" id="PR00812">
    <property type="entry name" value="BCTERIALGSPF"/>
</dbReference>
<dbReference type="InterPro" id="IPR003004">
    <property type="entry name" value="GspF/PilC"/>
</dbReference>
<dbReference type="RefSeq" id="WP_302884171.1">
    <property type="nucleotide sequence ID" value="NZ_JAUMIT010000003.1"/>
</dbReference>
<proteinExistence type="inferred from homology"/>
<reference evidence="9" key="1">
    <citation type="submission" date="2023-07" db="EMBL/GenBank/DDBJ databases">
        <title>Wenyingzhuangia sp. chi5 genome sequencing and assembly.</title>
        <authorList>
            <person name="Park S."/>
        </authorList>
    </citation>
    <scope>NUCLEOTIDE SEQUENCE</scope>
    <source>
        <strain evidence="9">Chi5</strain>
    </source>
</reference>
<comment type="caution">
    <text evidence="9">The sequence shown here is derived from an EMBL/GenBank/DDBJ whole genome shotgun (WGS) entry which is preliminary data.</text>
</comment>
<evidence type="ECO:0000256" key="7">
    <source>
        <dbReference type="SAM" id="Phobius"/>
    </source>
</evidence>
<accession>A0ABT8VSH3</accession>
<evidence type="ECO:0000256" key="5">
    <source>
        <dbReference type="ARBA" id="ARBA00022989"/>
    </source>
</evidence>
<feature type="transmembrane region" description="Helical" evidence="7">
    <location>
        <begin position="196"/>
        <end position="215"/>
    </location>
</feature>
<evidence type="ECO:0000256" key="4">
    <source>
        <dbReference type="ARBA" id="ARBA00022692"/>
    </source>
</evidence>
<dbReference type="Pfam" id="PF00482">
    <property type="entry name" value="T2SSF"/>
    <property type="match status" value="2"/>
</dbReference>
<comment type="similarity">
    <text evidence="2">Belongs to the GSP F family.</text>
</comment>
<comment type="subcellular location">
    <subcellularLocation>
        <location evidence="1">Cell membrane</location>
        <topology evidence="1">Multi-pass membrane protein</topology>
    </subcellularLocation>
</comment>
<keyword evidence="5 7" id="KW-1133">Transmembrane helix</keyword>
<evidence type="ECO:0000256" key="2">
    <source>
        <dbReference type="ARBA" id="ARBA00005745"/>
    </source>
</evidence>
<evidence type="ECO:0000256" key="3">
    <source>
        <dbReference type="ARBA" id="ARBA00022475"/>
    </source>
</evidence>
<keyword evidence="10" id="KW-1185">Reference proteome</keyword>
<sequence>MAFKLTPTSQQKTVIKENVDQLSFLKKEIHFFNQAFSNKIKEDFYTELSVLLKAGVSLKDGLELIENSLNKEYNKKILQEIAHDVVMGQTLSTAFKKHKPFTDYEFYSVKIGEETGTLSKVCEQLGCFFFKKNEQRRNLISALTYPFIILTTAVLVVIFMLQYVVPMFQDIFKQQGVTLPTITKIIIKVSEFIDHYGLFILIFLVLGISFQSFLTKRKRFKQFRDKFLLKLPFIGHFIKVIYLAQFTQAVALLVSSKVPMINSIQLVKQMIPFYPLQEALQTVEEHILKGASLSNSLKEHELFDRKMIALVKVAEETNQTEYIFERLHTQYSTQVEQQSKMLSTVMEPFIILIVGVLVGVILIAMYLPMFKLSSVIG</sequence>
<dbReference type="Gene3D" id="1.20.81.30">
    <property type="entry name" value="Type II secretion system (T2SS), domain F"/>
    <property type="match status" value="2"/>
</dbReference>
<dbReference type="PANTHER" id="PTHR30012">
    <property type="entry name" value="GENERAL SECRETION PATHWAY PROTEIN"/>
    <property type="match status" value="1"/>
</dbReference>
<evidence type="ECO:0000256" key="6">
    <source>
        <dbReference type="ARBA" id="ARBA00023136"/>
    </source>
</evidence>
<evidence type="ECO:0000313" key="10">
    <source>
        <dbReference type="Proteomes" id="UP001168642"/>
    </source>
</evidence>